<proteinExistence type="predicted"/>
<dbReference type="EMBL" id="RRZA01000139">
    <property type="protein sequence ID" value="MBE0459905.1"/>
    <property type="molecule type" value="Genomic_DNA"/>
</dbReference>
<comment type="caution">
    <text evidence="1">The sequence shown here is derived from an EMBL/GenBank/DDBJ whole genome shotgun (WGS) entry which is preliminary data.</text>
</comment>
<sequence>MNKMAKLKKERIDLESMLLAKPYSKAAYEALEALRPFFDKIDCMKSYYPLGRIRLVYLFLESDLGDDKDLFNSYGRFANLIEGIEV</sequence>
<reference evidence="1 2" key="1">
    <citation type="submission" date="2020-07" db="EMBL/GenBank/DDBJ databases">
        <title>Halophilic bacteria isolated from french cheeses.</title>
        <authorList>
            <person name="Kothe C.I."/>
            <person name="Farah-Kraiem B."/>
            <person name="Renault P."/>
            <person name="Dridi B."/>
        </authorList>
    </citation>
    <scope>NUCLEOTIDE SEQUENCE [LARGE SCALE GENOMIC DNA]</scope>
    <source>
        <strain evidence="1 2">FME14</strain>
    </source>
</reference>
<protein>
    <submittedName>
        <fullName evidence="1">Uncharacterized protein</fullName>
    </submittedName>
</protein>
<gene>
    <name evidence="1" type="ORF">EI167_21275</name>
</gene>
<evidence type="ECO:0000313" key="2">
    <source>
        <dbReference type="Proteomes" id="UP000707245"/>
    </source>
</evidence>
<dbReference type="Proteomes" id="UP000707245">
    <property type="component" value="Unassembled WGS sequence"/>
</dbReference>
<name>A0ABR9FSV7_9GAMM</name>
<keyword evidence="2" id="KW-1185">Reference proteome</keyword>
<accession>A0ABR9FSV7</accession>
<evidence type="ECO:0000313" key="1">
    <source>
        <dbReference type="EMBL" id="MBE0459905.1"/>
    </source>
</evidence>
<organism evidence="1 2">
    <name type="scientific">Pseudoalteromonas prydzensis</name>
    <dbReference type="NCBI Taxonomy" id="182141"/>
    <lineage>
        <taxon>Bacteria</taxon>
        <taxon>Pseudomonadati</taxon>
        <taxon>Pseudomonadota</taxon>
        <taxon>Gammaproteobacteria</taxon>
        <taxon>Alteromonadales</taxon>
        <taxon>Pseudoalteromonadaceae</taxon>
        <taxon>Pseudoalteromonas</taxon>
    </lineage>
</organism>
<dbReference type="RefSeq" id="WP_192543206.1">
    <property type="nucleotide sequence ID" value="NZ_JBQQIQ010000002.1"/>
</dbReference>